<evidence type="ECO:0000313" key="2">
    <source>
        <dbReference type="EMBL" id="SDM66994.1"/>
    </source>
</evidence>
<evidence type="ECO:0000256" key="1">
    <source>
        <dbReference type="SAM" id="SignalP"/>
    </source>
</evidence>
<dbReference type="Proteomes" id="UP000199309">
    <property type="component" value="Unassembled WGS sequence"/>
</dbReference>
<dbReference type="EMBL" id="FNHQ01000011">
    <property type="protein sequence ID" value="SDM66994.1"/>
    <property type="molecule type" value="Genomic_DNA"/>
</dbReference>
<feature type="chain" id="PRO_5011621220" evidence="1">
    <location>
        <begin position="25"/>
        <end position="280"/>
    </location>
</feature>
<dbReference type="RefSeq" id="WP_091649636.1">
    <property type="nucleotide sequence ID" value="NZ_FNHQ01000011.1"/>
</dbReference>
<evidence type="ECO:0000313" key="3">
    <source>
        <dbReference type="Proteomes" id="UP000199309"/>
    </source>
</evidence>
<dbReference type="OrthoDB" id="1624648at2"/>
<sequence length="280" mass="30528">MRKKYKQMVCTAAAAVFMSSTCLAANPDIAYKEAVQTMAVHPEGEYVILLNLKMPITSMAISDTIDLQEKPFKVKSVVTMSSFNKTNSHFATVYVEQDGDHLNVYSGCNQKDKTLWNKQVHPLKNKAPLSDTFGTERSIMSGVKAVDIVGLNQYKVVFDARRIYNDTDKANWEKEGLSSQQAEIAAQALQALQKAGDISFVVTIDPKTKRIIHVEGLLTDQVQAVANAVASRFNGSEKAKALVGELIGQSSMTITIDSKPLPDGISIAVPKMVRTAATGN</sequence>
<organism evidence="2 3">
    <name type="scientific">Megasphaera paucivorans</name>
    <dbReference type="NCBI Taxonomy" id="349095"/>
    <lineage>
        <taxon>Bacteria</taxon>
        <taxon>Bacillati</taxon>
        <taxon>Bacillota</taxon>
        <taxon>Negativicutes</taxon>
        <taxon>Veillonellales</taxon>
        <taxon>Veillonellaceae</taxon>
        <taxon>Megasphaera</taxon>
    </lineage>
</organism>
<dbReference type="STRING" id="349095.SAMN05660299_01325"/>
<proteinExistence type="predicted"/>
<accession>A0A1G9V472</accession>
<dbReference type="AlphaFoldDB" id="A0A1G9V472"/>
<name>A0A1G9V472_9FIRM</name>
<keyword evidence="3" id="KW-1185">Reference proteome</keyword>
<feature type="signal peptide" evidence="1">
    <location>
        <begin position="1"/>
        <end position="24"/>
    </location>
</feature>
<gene>
    <name evidence="2" type="ORF">SAMN05660299_01325</name>
</gene>
<reference evidence="2 3" key="1">
    <citation type="submission" date="2016-10" db="EMBL/GenBank/DDBJ databases">
        <authorList>
            <person name="de Groot N.N."/>
        </authorList>
    </citation>
    <scope>NUCLEOTIDE SEQUENCE [LARGE SCALE GENOMIC DNA]</scope>
    <source>
        <strain evidence="2 3">DSM 16981</strain>
    </source>
</reference>
<keyword evidence="1" id="KW-0732">Signal</keyword>
<protein>
    <submittedName>
        <fullName evidence="2">Uncharacterized protein</fullName>
    </submittedName>
</protein>